<dbReference type="Pfam" id="PF12719">
    <property type="entry name" value="Cnd3"/>
    <property type="match status" value="1"/>
</dbReference>
<feature type="region of interest" description="Disordered" evidence="8">
    <location>
        <begin position="615"/>
        <end position="642"/>
    </location>
</feature>
<proteinExistence type="inferred from homology"/>
<reference evidence="10 11" key="1">
    <citation type="submission" date="2023-08" db="EMBL/GenBank/DDBJ databases">
        <title>Black Yeasts Isolated from many extreme environments.</title>
        <authorList>
            <person name="Coleine C."/>
            <person name="Stajich J.E."/>
            <person name="Selbmann L."/>
        </authorList>
    </citation>
    <scope>NUCLEOTIDE SEQUENCE [LARGE SCALE GENOMIC DNA]</scope>
    <source>
        <strain evidence="10 11">CCFEE 5935</strain>
    </source>
</reference>
<dbReference type="GeneID" id="89931179"/>
<dbReference type="GO" id="GO:0051301">
    <property type="term" value="P:cell division"/>
    <property type="evidence" value="ECO:0007669"/>
    <property type="project" value="UniProtKB-KW"/>
</dbReference>
<comment type="subcellular location">
    <subcellularLocation>
        <location evidence="1">Chromosome</location>
    </subcellularLocation>
</comment>
<dbReference type="InterPro" id="IPR016024">
    <property type="entry name" value="ARM-type_fold"/>
</dbReference>
<feature type="domain" description="Nuclear condensin complex subunit 3 C-terminal" evidence="9">
    <location>
        <begin position="655"/>
        <end position="957"/>
    </location>
</feature>
<evidence type="ECO:0000256" key="2">
    <source>
        <dbReference type="ARBA" id="ARBA00006533"/>
    </source>
</evidence>
<dbReference type="PANTHER" id="PTHR14418:SF5">
    <property type="entry name" value="CONDENSIN COMPLEX SUBUNIT 3"/>
    <property type="match status" value="1"/>
</dbReference>
<dbReference type="EMBL" id="JAVRRT010000019">
    <property type="protein sequence ID" value="KAK5164643.1"/>
    <property type="molecule type" value="Genomic_DNA"/>
</dbReference>
<dbReference type="SUPFAM" id="SSF48371">
    <property type="entry name" value="ARM repeat"/>
    <property type="match status" value="1"/>
</dbReference>
<organism evidence="10 11">
    <name type="scientific">Saxophila tyrrhenica</name>
    <dbReference type="NCBI Taxonomy" id="1690608"/>
    <lineage>
        <taxon>Eukaryota</taxon>
        <taxon>Fungi</taxon>
        <taxon>Dikarya</taxon>
        <taxon>Ascomycota</taxon>
        <taxon>Pezizomycotina</taxon>
        <taxon>Dothideomycetes</taxon>
        <taxon>Dothideomycetidae</taxon>
        <taxon>Mycosphaerellales</taxon>
        <taxon>Extremaceae</taxon>
        <taxon>Saxophila</taxon>
    </lineage>
</organism>
<comment type="caution">
    <text evidence="10">The sequence shown here is derived from an EMBL/GenBank/DDBJ whole genome shotgun (WGS) entry which is preliminary data.</text>
</comment>
<dbReference type="RefSeq" id="XP_064654891.1">
    <property type="nucleotide sequence ID" value="XM_064807075.1"/>
</dbReference>
<keyword evidence="6" id="KW-0226">DNA condensation</keyword>
<dbReference type="InterPro" id="IPR027165">
    <property type="entry name" value="CND3"/>
</dbReference>
<evidence type="ECO:0000313" key="10">
    <source>
        <dbReference type="EMBL" id="KAK5164643.1"/>
    </source>
</evidence>
<dbReference type="GO" id="GO:0000796">
    <property type="term" value="C:condensin complex"/>
    <property type="evidence" value="ECO:0007669"/>
    <property type="project" value="InterPro"/>
</dbReference>
<keyword evidence="4" id="KW-0132">Cell division</keyword>
<protein>
    <submittedName>
        <fullName evidence="10">Chromosome condensation complex Condensin, subunit G</fullName>
    </submittedName>
</protein>
<name>A0AAV9P1I1_9PEZI</name>
<evidence type="ECO:0000256" key="6">
    <source>
        <dbReference type="ARBA" id="ARBA00023067"/>
    </source>
</evidence>
<feature type="region of interest" description="Disordered" evidence="8">
    <location>
        <begin position="1"/>
        <end position="44"/>
    </location>
</feature>
<dbReference type="PANTHER" id="PTHR14418">
    <property type="entry name" value="CONDENSIN COMPLEX SUBUNIT 3-RELATED"/>
    <property type="match status" value="1"/>
</dbReference>
<evidence type="ECO:0000256" key="5">
    <source>
        <dbReference type="ARBA" id="ARBA00022776"/>
    </source>
</evidence>
<gene>
    <name evidence="10" type="primary">YCG1</name>
    <name evidence="10" type="ORF">LTR77_009849</name>
</gene>
<dbReference type="GO" id="GO:0000793">
    <property type="term" value="C:condensed chromosome"/>
    <property type="evidence" value="ECO:0007669"/>
    <property type="project" value="TreeGrafter"/>
</dbReference>
<accession>A0AAV9P1I1</accession>
<dbReference type="Proteomes" id="UP001337655">
    <property type="component" value="Unassembled WGS sequence"/>
</dbReference>
<evidence type="ECO:0000256" key="4">
    <source>
        <dbReference type="ARBA" id="ARBA00022618"/>
    </source>
</evidence>
<evidence type="ECO:0000256" key="3">
    <source>
        <dbReference type="ARBA" id="ARBA00022454"/>
    </source>
</evidence>
<evidence type="ECO:0000259" key="9">
    <source>
        <dbReference type="Pfam" id="PF12719"/>
    </source>
</evidence>
<evidence type="ECO:0000256" key="1">
    <source>
        <dbReference type="ARBA" id="ARBA00004286"/>
    </source>
</evidence>
<keyword evidence="5" id="KW-0498">Mitosis</keyword>
<keyword evidence="3" id="KW-0158">Chromosome</keyword>
<dbReference type="InterPro" id="IPR011989">
    <property type="entry name" value="ARM-like"/>
</dbReference>
<keyword evidence="11" id="KW-1185">Reference proteome</keyword>
<evidence type="ECO:0000256" key="8">
    <source>
        <dbReference type="SAM" id="MobiDB-lite"/>
    </source>
</evidence>
<dbReference type="AlphaFoldDB" id="A0AAV9P1I1"/>
<sequence length="1118" mass="123055">MPGRVARAGRSSANSTVSRKTSTQQLKSAGRNSSPTTDVPDEGANTSLRRAICTVFGDAQRSTAGHRKLVISLRKIQEQCAYEPVSLTKAKHQEDFEEEDFNSEVVRCVLRILPVRKAEPAGDRVVRFLGTFLNSAGGKDNQIASQSDPDSASLPETPTSRLVSQILNTLLQLLTTKDKVIRFRATQITSHIINSLDTLDDTLFHQLRYALLKRIHDKESMVRLQAVYGLGRLAAEVEDEDKGEDSDSEDDVGRGVLEKLLVVLQNDPAAEVRRNLLLNLPLTKEVLPYLLERARDSDGATRRALYARLLPALGDFRHLSLTHREKLLRWGLRDRDESVRKATARLFHERWIEDCAALPAAQAAEETEGEGEGAQKPTNQAADPSLDALLELLERIDVVNSGTEGGIALTAMGEFWDGRPDYVEYVSFPDTFWEDLNPELAFVARTFNGFCRFSKDPQYAGHRNLNTLVEEKLPEVTKFGYFLERELNKLVETMHAAATGEDEDAEEDAAQKEFIVEQLLHMALTFDYSDEVGRRKMFGLMREALALPDLPEESTRLVAEVLRLVCGEDAKGEREFCGIVLEAIAEVHDTILGEDEETAQDTSSVDESFHSATEYAEDENGDTVAKSKSKKKSGEELSPEEAEEKAVKEIMVNMKCLHIALCMLQNVGCDLEQNTHLVMMLNNLIVPAVRSQEAPIRERGLLCLGLCCLLGRNLAEENLTLFLHCFTKGHPALQTIALQIIADILITHPTLLAEPNIDASTTTEQPETNPLLKPVLKVFSKSLKSDDPSVQSTGATALSKTMLSRLITDADLLKQLVVAYFDPDTSTNAQLNQSLSYFLPVYCHSRAENAHRMVRIAPSVIAKLVVIRENLLDEADIDDDSSEGMVKLGTVGQMLLDWTDPRKIVGFAEAAGTTATADGAGETQYLLVERLLDRMNSNQVSKDEKKVLFSIIGKVHLPNGACSPDLLKECCSEVAVAYEQGLATDVTSRNVLKKLQNLLMEQMNSVMAAERGGGGAEETVLETTELPVDAGAEPTEPELEETEGDIMAGFKEGETAAAEEVDDESDVTEVQKTLRDTTLGATGFGQTTIGAPDAEGTRVVLGDGDTEMMDVDDEYTEV</sequence>
<dbReference type="GO" id="GO:0007076">
    <property type="term" value="P:mitotic chromosome condensation"/>
    <property type="evidence" value="ECO:0007669"/>
    <property type="project" value="InterPro"/>
</dbReference>
<keyword evidence="7" id="KW-0131">Cell cycle</keyword>
<comment type="similarity">
    <text evidence="2">Belongs to the CND3 (condensin subunit 3) family.</text>
</comment>
<dbReference type="InterPro" id="IPR025977">
    <property type="entry name" value="Cnd3_C"/>
</dbReference>
<dbReference type="Gene3D" id="1.25.10.10">
    <property type="entry name" value="Leucine-rich Repeat Variant"/>
    <property type="match status" value="2"/>
</dbReference>
<feature type="region of interest" description="Disordered" evidence="8">
    <location>
        <begin position="362"/>
        <end position="381"/>
    </location>
</feature>
<feature type="compositionally biased region" description="Polar residues" evidence="8">
    <location>
        <begin position="11"/>
        <end position="37"/>
    </location>
</feature>
<evidence type="ECO:0000256" key="7">
    <source>
        <dbReference type="ARBA" id="ARBA00023306"/>
    </source>
</evidence>
<evidence type="ECO:0000313" key="11">
    <source>
        <dbReference type="Proteomes" id="UP001337655"/>
    </source>
</evidence>